<proteinExistence type="predicted"/>
<organism evidence="9 10">
    <name type="scientific">Laodelphax striatellus</name>
    <name type="common">Small brown planthopper</name>
    <name type="synonym">Delphax striatella</name>
    <dbReference type="NCBI Taxonomy" id="195883"/>
    <lineage>
        <taxon>Eukaryota</taxon>
        <taxon>Metazoa</taxon>
        <taxon>Ecdysozoa</taxon>
        <taxon>Arthropoda</taxon>
        <taxon>Hexapoda</taxon>
        <taxon>Insecta</taxon>
        <taxon>Pterygota</taxon>
        <taxon>Neoptera</taxon>
        <taxon>Paraneoptera</taxon>
        <taxon>Hemiptera</taxon>
        <taxon>Auchenorrhyncha</taxon>
        <taxon>Fulgoroidea</taxon>
        <taxon>Delphacidae</taxon>
        <taxon>Criomorphinae</taxon>
        <taxon>Laodelphax</taxon>
    </lineage>
</organism>
<keyword evidence="2" id="KW-0479">Metal-binding</keyword>
<dbReference type="PROSITE" id="PS50157">
    <property type="entry name" value="ZINC_FINGER_C2H2_2"/>
    <property type="match status" value="2"/>
</dbReference>
<feature type="domain" description="C2H2-type" evidence="8">
    <location>
        <begin position="116"/>
        <end position="143"/>
    </location>
</feature>
<dbReference type="SMR" id="A0A482X1I5"/>
<evidence type="ECO:0000256" key="6">
    <source>
        <dbReference type="ARBA" id="ARBA00023242"/>
    </source>
</evidence>
<keyword evidence="4 7" id="KW-0863">Zinc-finger</keyword>
<dbReference type="InParanoid" id="A0A482X1I5"/>
<dbReference type="InterPro" id="IPR013087">
    <property type="entry name" value="Znf_C2H2_type"/>
</dbReference>
<dbReference type="AlphaFoldDB" id="A0A482X1I5"/>
<evidence type="ECO:0000313" key="10">
    <source>
        <dbReference type="Proteomes" id="UP000291343"/>
    </source>
</evidence>
<comment type="caution">
    <text evidence="9">The sequence shown here is derived from an EMBL/GenBank/DDBJ whole genome shotgun (WGS) entry which is preliminary data.</text>
</comment>
<evidence type="ECO:0000256" key="4">
    <source>
        <dbReference type="ARBA" id="ARBA00022771"/>
    </source>
</evidence>
<dbReference type="GO" id="GO:0008270">
    <property type="term" value="F:zinc ion binding"/>
    <property type="evidence" value="ECO:0007669"/>
    <property type="project" value="UniProtKB-KW"/>
</dbReference>
<keyword evidence="5" id="KW-0862">Zinc</keyword>
<dbReference type="EMBL" id="QKKF02019844">
    <property type="protein sequence ID" value="RZF39436.1"/>
    <property type="molecule type" value="Genomic_DNA"/>
</dbReference>
<evidence type="ECO:0000313" key="9">
    <source>
        <dbReference type="EMBL" id="RZF39436.1"/>
    </source>
</evidence>
<name>A0A482X1I5_LAOST</name>
<evidence type="ECO:0000256" key="1">
    <source>
        <dbReference type="ARBA" id="ARBA00004123"/>
    </source>
</evidence>
<accession>A0A482X1I5</accession>
<comment type="subcellular location">
    <subcellularLocation>
        <location evidence="1">Nucleus</location>
    </subcellularLocation>
</comment>
<evidence type="ECO:0000256" key="3">
    <source>
        <dbReference type="ARBA" id="ARBA00022737"/>
    </source>
</evidence>
<dbReference type="Pfam" id="PF00096">
    <property type="entry name" value="zf-C2H2"/>
    <property type="match status" value="2"/>
</dbReference>
<keyword evidence="6" id="KW-0539">Nucleus</keyword>
<evidence type="ECO:0000259" key="8">
    <source>
        <dbReference type="PROSITE" id="PS50157"/>
    </source>
</evidence>
<dbReference type="SMART" id="SM00355">
    <property type="entry name" value="ZnF_C2H2"/>
    <property type="match status" value="4"/>
</dbReference>
<sequence>MTDFLTVNGDSTRFGGLIPNGEASDVFFKCPMCKRRYRHWYKLMRHLKRERGRPPNFECLTCGSRFKRRSAVRCHIELIEYALRVGPTRLDQTLLLSAADESLERKLCPSQLPGSHPCPNCHRIYTYKNNLMRHIRVECGKQPSQMCPYCTYRSKHKGDVLRHLKTRHRDIAIAMYPS</sequence>
<dbReference type="Gene3D" id="3.30.160.60">
    <property type="entry name" value="Classic Zinc Finger"/>
    <property type="match status" value="2"/>
</dbReference>
<gene>
    <name evidence="9" type="ORF">LSTR_LSTR000957</name>
</gene>
<keyword evidence="10" id="KW-1185">Reference proteome</keyword>
<evidence type="ECO:0000256" key="5">
    <source>
        <dbReference type="ARBA" id="ARBA00022833"/>
    </source>
</evidence>
<reference evidence="9 10" key="1">
    <citation type="journal article" date="2017" name="Gigascience">
        <title>Genome sequence of the small brown planthopper, Laodelphax striatellus.</title>
        <authorList>
            <person name="Zhu J."/>
            <person name="Jiang F."/>
            <person name="Wang X."/>
            <person name="Yang P."/>
            <person name="Bao Y."/>
            <person name="Zhao W."/>
            <person name="Wang W."/>
            <person name="Lu H."/>
            <person name="Wang Q."/>
            <person name="Cui N."/>
            <person name="Li J."/>
            <person name="Chen X."/>
            <person name="Luo L."/>
            <person name="Yu J."/>
            <person name="Kang L."/>
            <person name="Cui F."/>
        </authorList>
    </citation>
    <scope>NUCLEOTIDE SEQUENCE [LARGE SCALE GENOMIC DNA]</scope>
    <source>
        <strain evidence="9">Lst14</strain>
    </source>
</reference>
<dbReference type="InterPro" id="IPR050888">
    <property type="entry name" value="ZnF_C2H2-type_TF"/>
</dbReference>
<dbReference type="GO" id="GO:0005634">
    <property type="term" value="C:nucleus"/>
    <property type="evidence" value="ECO:0007669"/>
    <property type="project" value="UniProtKB-SubCell"/>
</dbReference>
<evidence type="ECO:0000256" key="2">
    <source>
        <dbReference type="ARBA" id="ARBA00022723"/>
    </source>
</evidence>
<keyword evidence="3" id="KW-0677">Repeat</keyword>
<dbReference type="InterPro" id="IPR036236">
    <property type="entry name" value="Znf_C2H2_sf"/>
</dbReference>
<dbReference type="Proteomes" id="UP000291343">
    <property type="component" value="Unassembled WGS sequence"/>
</dbReference>
<dbReference type="SUPFAM" id="SSF57667">
    <property type="entry name" value="beta-beta-alpha zinc fingers"/>
    <property type="match status" value="2"/>
</dbReference>
<protein>
    <recommendedName>
        <fullName evidence="8">C2H2-type domain-containing protein</fullName>
    </recommendedName>
</protein>
<dbReference type="OrthoDB" id="10004641at2759"/>
<dbReference type="PANTHER" id="PTHR24406">
    <property type="entry name" value="TRANSCRIPTIONAL REPRESSOR CTCFL-RELATED"/>
    <property type="match status" value="1"/>
</dbReference>
<evidence type="ECO:0000256" key="7">
    <source>
        <dbReference type="PROSITE-ProRule" id="PRU00042"/>
    </source>
</evidence>
<feature type="domain" description="C2H2-type" evidence="8">
    <location>
        <begin position="28"/>
        <end position="55"/>
    </location>
</feature>